<name>A0AA43QNH0_9LECA</name>
<evidence type="ECO:0000313" key="9">
    <source>
        <dbReference type="Proteomes" id="UP001161017"/>
    </source>
</evidence>
<keyword evidence="9" id="KW-1185">Reference proteome</keyword>
<reference evidence="8" key="1">
    <citation type="journal article" date="2023" name="Genome Biol. Evol.">
        <title>First Whole Genome Sequence and Flow Cytometry Genome Size Data for the Lichen-Forming Fungus Ramalina farinacea (Ascomycota).</title>
        <authorList>
            <person name="Llewellyn T."/>
            <person name="Mian S."/>
            <person name="Hill R."/>
            <person name="Leitch I.J."/>
            <person name="Gaya E."/>
        </authorList>
    </citation>
    <scope>NUCLEOTIDE SEQUENCE</scope>
    <source>
        <strain evidence="8">LIQ254RAFAR</strain>
    </source>
</reference>
<evidence type="ECO:0000256" key="5">
    <source>
        <dbReference type="SAM" id="MobiDB-lite"/>
    </source>
</evidence>
<accession>A0AA43QNH0</accession>
<dbReference type="PANTHER" id="PTHR28304">
    <property type="entry name" value="PEROXISOMAL MEMBRANE PROTEIN PEX29"/>
    <property type="match status" value="1"/>
</dbReference>
<evidence type="ECO:0000259" key="7">
    <source>
        <dbReference type="Pfam" id="PF06398"/>
    </source>
</evidence>
<dbReference type="Pfam" id="PF06398">
    <property type="entry name" value="Pex24p"/>
    <property type="match status" value="1"/>
</dbReference>
<proteinExistence type="predicted"/>
<evidence type="ECO:0000313" key="8">
    <source>
        <dbReference type="EMBL" id="MDI1488599.1"/>
    </source>
</evidence>
<feature type="transmembrane region" description="Helical" evidence="6">
    <location>
        <begin position="196"/>
        <end position="215"/>
    </location>
</feature>
<keyword evidence="4 6" id="KW-0472">Membrane</keyword>
<sequence length="431" mass="49390">MALSKKTFKDWRAKRKRRRLLQQVLPDEEVEELGLPPDVRSHKYINRPSFSLPLMTNNFRRFNARIGVVFVFQNRVERLLTWRVPSHTISLLSVCTFVCLDPYLLPVIPIIGILFFVLIPAYLARHPPPPSSSLSSYTINGPPLAPARTIKPAGEMSKDFFRNMRDLQNSMEDFSVIHDAFLKIITPPTNFSNEPLSSTIFLLLFVTACLLFVASQLIPWRFLALVACWTGIALGHPSVQQLLLANHEKHISPHQEHAQSWLDTWISHDIILDSPPETREVEIFELQHRAAARSNHHEWEAWLFSPTPHDPLSPQAISGDRPKGTRFFEDVEPPRGWEWGDKKWVLDLGSKEWVDERMVQSVEVEIEGERWVSDLAPGDPEKPRPSKGKVGQPEDGDGKGRLGIWRRRRWVRMVRRKVVTQRAADDLGGGS</sequence>
<dbReference type="GO" id="GO:0007031">
    <property type="term" value="P:peroxisome organization"/>
    <property type="evidence" value="ECO:0007669"/>
    <property type="project" value="UniProtKB-ARBA"/>
</dbReference>
<evidence type="ECO:0000256" key="4">
    <source>
        <dbReference type="ARBA" id="ARBA00023136"/>
    </source>
</evidence>
<dbReference type="AlphaFoldDB" id="A0AA43QNH0"/>
<dbReference type="EMBL" id="JAPUFD010000007">
    <property type="protein sequence ID" value="MDI1488599.1"/>
    <property type="molecule type" value="Genomic_DNA"/>
</dbReference>
<evidence type="ECO:0000256" key="1">
    <source>
        <dbReference type="ARBA" id="ARBA00004141"/>
    </source>
</evidence>
<dbReference type="Proteomes" id="UP001161017">
    <property type="component" value="Unassembled WGS sequence"/>
</dbReference>
<feature type="region of interest" description="Disordered" evidence="5">
    <location>
        <begin position="370"/>
        <end position="402"/>
    </location>
</feature>
<dbReference type="GO" id="GO:0005778">
    <property type="term" value="C:peroxisomal membrane"/>
    <property type="evidence" value="ECO:0007669"/>
    <property type="project" value="TreeGrafter"/>
</dbReference>
<feature type="transmembrane region" description="Helical" evidence="6">
    <location>
        <begin position="103"/>
        <end position="123"/>
    </location>
</feature>
<keyword evidence="2 6" id="KW-0812">Transmembrane</keyword>
<dbReference type="InterPro" id="IPR052816">
    <property type="entry name" value="Peroxisomal_Membrane_PEX28-32"/>
</dbReference>
<evidence type="ECO:0000256" key="2">
    <source>
        <dbReference type="ARBA" id="ARBA00022692"/>
    </source>
</evidence>
<comment type="caution">
    <text evidence="8">The sequence shown here is derived from an EMBL/GenBank/DDBJ whole genome shotgun (WGS) entry which is preliminary data.</text>
</comment>
<keyword evidence="3 6" id="KW-1133">Transmembrane helix</keyword>
<evidence type="ECO:0000256" key="6">
    <source>
        <dbReference type="SAM" id="Phobius"/>
    </source>
</evidence>
<gene>
    <name evidence="8" type="primary">PEX29</name>
    <name evidence="8" type="ORF">OHK93_007874</name>
</gene>
<feature type="transmembrane region" description="Helical" evidence="6">
    <location>
        <begin position="222"/>
        <end position="239"/>
    </location>
</feature>
<dbReference type="InterPro" id="IPR010482">
    <property type="entry name" value="TECPR1-like_DysF"/>
</dbReference>
<evidence type="ECO:0000256" key="3">
    <source>
        <dbReference type="ARBA" id="ARBA00022989"/>
    </source>
</evidence>
<protein>
    <submittedName>
        <fullName evidence="8">Peroxisome size and maintenance regulator</fullName>
    </submittedName>
</protein>
<feature type="domain" description="TECPR1-like DysF" evidence="7">
    <location>
        <begin position="50"/>
        <end position="412"/>
    </location>
</feature>
<dbReference type="PANTHER" id="PTHR28304:SF2">
    <property type="entry name" value="PEROXISOMAL MEMBRANE PROTEIN PEX29"/>
    <property type="match status" value="1"/>
</dbReference>
<organism evidence="8 9">
    <name type="scientific">Ramalina farinacea</name>
    <dbReference type="NCBI Taxonomy" id="258253"/>
    <lineage>
        <taxon>Eukaryota</taxon>
        <taxon>Fungi</taxon>
        <taxon>Dikarya</taxon>
        <taxon>Ascomycota</taxon>
        <taxon>Pezizomycotina</taxon>
        <taxon>Lecanoromycetes</taxon>
        <taxon>OSLEUM clade</taxon>
        <taxon>Lecanoromycetidae</taxon>
        <taxon>Lecanorales</taxon>
        <taxon>Lecanorineae</taxon>
        <taxon>Ramalinaceae</taxon>
        <taxon>Ramalina</taxon>
    </lineage>
</organism>
<comment type="subcellular location">
    <subcellularLocation>
        <location evidence="1">Membrane</location>
        <topology evidence="1">Multi-pass membrane protein</topology>
    </subcellularLocation>
</comment>